<keyword evidence="9" id="KW-1185">Reference proteome</keyword>
<proteinExistence type="inferred from homology"/>
<dbReference type="PANTHER" id="PTHR43663">
    <property type="entry name" value="CHROMATE TRANSPORT PROTEIN-RELATED"/>
    <property type="match status" value="1"/>
</dbReference>
<reference evidence="9" key="1">
    <citation type="submission" date="2010-03" db="EMBL/GenBank/DDBJ databases">
        <title>The genome sequence of Synergistetes sp. SGP1.</title>
        <authorList>
            <consortium name="metaHIT consortium -- http://www.metahit.eu/"/>
            <person name="Pajon A."/>
            <person name="Turner K."/>
            <person name="Parkhill J."/>
            <person name="Wade W."/>
            <person name="Vartoukian S."/>
        </authorList>
    </citation>
    <scope>NUCLEOTIDE SEQUENCE [LARGE SCALE GENOMIC DNA]</scope>
    <source>
        <strain evidence="9">SGP1</strain>
    </source>
</reference>
<dbReference type="InterPro" id="IPR003370">
    <property type="entry name" value="Chromate_transpt"/>
</dbReference>
<dbReference type="AlphaFoldDB" id="A0AB94IWY6"/>
<evidence type="ECO:0000256" key="6">
    <source>
        <dbReference type="ARBA" id="ARBA00023136"/>
    </source>
</evidence>
<name>A0AB94IWY6_9BACT</name>
<organism evidence="8 9">
    <name type="scientific">Fretibacterium fastidiosum</name>
    <dbReference type="NCBI Taxonomy" id="651822"/>
    <lineage>
        <taxon>Bacteria</taxon>
        <taxon>Thermotogati</taxon>
        <taxon>Synergistota</taxon>
        <taxon>Synergistia</taxon>
        <taxon>Synergistales</taxon>
        <taxon>Aminobacteriaceae</taxon>
        <taxon>Fretibacterium</taxon>
    </lineage>
</organism>
<evidence type="ECO:0000313" key="9">
    <source>
        <dbReference type="Proteomes" id="UP000008957"/>
    </source>
</evidence>
<dbReference type="RefSeq" id="WP_015556430.1">
    <property type="nucleotide sequence ID" value="NZ_OZ209244.1"/>
</dbReference>
<dbReference type="GO" id="GO:0015109">
    <property type="term" value="F:chromate transmembrane transporter activity"/>
    <property type="evidence" value="ECO:0007669"/>
    <property type="project" value="InterPro"/>
</dbReference>
<sequence>MGGAAEAWKLFVQFFRFGCFTFGGGWSIVAQMRERYVEKEGTLTNEDLLDLTSIGRSLPGTMIGNIAMFYGYRRAGLPGGAACVLGMVLPPTLILMGVTCAYAALQGNVWVLAAMRGVRAAVVPIILSALAAMVRGAFRFPPCAAVAPVTFALYAFPGVSSVWLVLLGAVCGLLICEGYERKGVDRRGTGRPA</sequence>
<dbReference type="Proteomes" id="UP000008957">
    <property type="component" value="Chromosome"/>
</dbReference>
<dbReference type="PANTHER" id="PTHR43663:SF2">
    <property type="entry name" value="CHROMATE TRANSPORT PROTEIN-RELATED"/>
    <property type="match status" value="1"/>
</dbReference>
<gene>
    <name evidence="8" type="ORF">SY1_10890</name>
</gene>
<protein>
    <submittedName>
        <fullName evidence="8">Chromate transport protein ChrA</fullName>
    </submittedName>
</protein>
<accession>A0AB94IWY6</accession>
<evidence type="ECO:0000256" key="1">
    <source>
        <dbReference type="ARBA" id="ARBA00004651"/>
    </source>
</evidence>
<evidence type="ECO:0000256" key="2">
    <source>
        <dbReference type="ARBA" id="ARBA00005262"/>
    </source>
</evidence>
<evidence type="ECO:0000256" key="5">
    <source>
        <dbReference type="ARBA" id="ARBA00022989"/>
    </source>
</evidence>
<evidence type="ECO:0000313" key="8">
    <source>
        <dbReference type="EMBL" id="CBL28283.1"/>
    </source>
</evidence>
<comment type="similarity">
    <text evidence="2">Belongs to the chromate ion transporter (CHR) (TC 2.A.51) family.</text>
</comment>
<feature type="transmembrane region" description="Helical" evidence="7">
    <location>
        <begin position="117"/>
        <end position="134"/>
    </location>
</feature>
<dbReference type="GO" id="GO:0005886">
    <property type="term" value="C:plasma membrane"/>
    <property type="evidence" value="ECO:0007669"/>
    <property type="project" value="UniProtKB-SubCell"/>
</dbReference>
<feature type="transmembrane region" description="Helical" evidence="7">
    <location>
        <begin position="79"/>
        <end position="105"/>
    </location>
</feature>
<keyword evidence="5 7" id="KW-1133">Transmembrane helix</keyword>
<reference evidence="8 9" key="2">
    <citation type="submission" date="2010-03" db="EMBL/GenBank/DDBJ databases">
        <authorList>
            <person name="Pajon A."/>
        </authorList>
    </citation>
    <scope>NUCLEOTIDE SEQUENCE [LARGE SCALE GENOMIC DNA]</scope>
    <source>
        <strain evidence="8 9">SGP1</strain>
    </source>
</reference>
<dbReference type="EMBL" id="FP929056">
    <property type="protein sequence ID" value="CBL28283.1"/>
    <property type="molecule type" value="Genomic_DNA"/>
</dbReference>
<dbReference type="Pfam" id="PF02417">
    <property type="entry name" value="Chromate_transp"/>
    <property type="match status" value="1"/>
</dbReference>
<keyword evidence="6 7" id="KW-0472">Membrane</keyword>
<keyword evidence="4 7" id="KW-0812">Transmembrane</keyword>
<evidence type="ECO:0000256" key="7">
    <source>
        <dbReference type="SAM" id="Phobius"/>
    </source>
</evidence>
<dbReference type="KEGG" id="sbr:SY1_10890"/>
<comment type="subcellular location">
    <subcellularLocation>
        <location evidence="1">Cell membrane</location>
        <topology evidence="1">Multi-pass membrane protein</topology>
    </subcellularLocation>
</comment>
<feature type="transmembrane region" description="Helical" evidence="7">
    <location>
        <begin position="154"/>
        <end position="176"/>
    </location>
</feature>
<evidence type="ECO:0000256" key="3">
    <source>
        <dbReference type="ARBA" id="ARBA00022475"/>
    </source>
</evidence>
<keyword evidence="3" id="KW-1003">Cell membrane</keyword>
<evidence type="ECO:0000256" key="4">
    <source>
        <dbReference type="ARBA" id="ARBA00022692"/>
    </source>
</evidence>
<dbReference type="InterPro" id="IPR052518">
    <property type="entry name" value="CHR_Transporter"/>
</dbReference>